<accession>A0A0U5L4J0</accession>
<geneLocation type="plasmid" evidence="2">
    <name>pEM01</name>
</geneLocation>
<dbReference type="EMBL" id="LN907828">
    <property type="protein sequence ID" value="CUU25721.1"/>
    <property type="molecule type" value="Genomic_DNA"/>
</dbReference>
<evidence type="ECO:0000313" key="2">
    <source>
        <dbReference type="Proteomes" id="UP000059419"/>
    </source>
</evidence>
<evidence type="ECO:0000313" key="1">
    <source>
        <dbReference type="EMBL" id="CUU25721.1"/>
    </source>
</evidence>
<dbReference type="Proteomes" id="UP000059419">
    <property type="component" value="Plasmid pEM01"/>
</dbReference>
<organism evidence="1 2">
    <name type="scientific">Duffyella gerundensis</name>
    <dbReference type="NCBI Taxonomy" id="1619313"/>
    <lineage>
        <taxon>Bacteria</taxon>
        <taxon>Pseudomonadati</taxon>
        <taxon>Pseudomonadota</taxon>
        <taxon>Gammaproteobacteria</taxon>
        <taxon>Enterobacterales</taxon>
        <taxon>Erwiniaceae</taxon>
        <taxon>Duffyella</taxon>
    </lineage>
</organism>
<dbReference type="PATRIC" id="fig|1619313.3.peg.3621"/>
<sequence>MTLLTQPAEEAIRWLRQQLPGVKHDYFMWDLENALRDVLRHYGVDEEVIETFNVERFIALQDAAESVPTTKLLAFIFVSEDNDFAISASGTVYRKRSAYLWQQTELEESRIRLHARYQGQQLIDVLSDEQHASASSSIRASNVVNIQRGGKQLSAKS</sequence>
<gene>
    <name evidence="1" type="ORF">EM595_p0020</name>
</gene>
<name>A0A0U5L4J0_9GAMM</name>
<proteinExistence type="predicted"/>
<dbReference type="KEGG" id="ege:EM595_p0020"/>
<dbReference type="RefSeq" id="WP_067435656.1">
    <property type="nucleotide sequence ID" value="NZ_LN907828.1"/>
</dbReference>
<keyword evidence="2" id="KW-1185">Reference proteome</keyword>
<protein>
    <submittedName>
        <fullName evidence="1">Uncharacterized protein</fullName>
    </submittedName>
</protein>
<dbReference type="AlphaFoldDB" id="A0A0U5L4J0"/>
<reference evidence="2" key="1">
    <citation type="submission" date="2015-11" db="EMBL/GenBank/DDBJ databases">
        <authorList>
            <person name="Blom J."/>
        </authorList>
    </citation>
    <scope>NUCLEOTIDE SEQUENCE [LARGE SCALE GENOMIC DNA]</scope>
    <source>
        <plasmid evidence="2">pEM01</plasmid>
    </source>
</reference>